<dbReference type="Proteomes" id="UP001732700">
    <property type="component" value="Chromosome 6C"/>
</dbReference>
<sequence>MPCLIVADSHFSPPSRILDPRKKGSLVPHGGGVPRRGLPGVARPRHLHRPRLRPSRRPRRADLVRAAAVSRTWRRFVIGNNLSKSLCVRLCPEVATIAATAEVTIPLPSAPAPESDSERDYRIYSNLARALVSNSGDRSVGCVLRCVGASSTDYFPNETMVHTLDEHELVNLRPSYWSSCGADDPEEQESLTYRLNSDVCIVDEIRVQPFLAFFQGGQPIYSSKMVRFRMGHYKLPRGSESFVTDEDENKMVNADNKYMWT</sequence>
<accession>A0ACD5Z7Y7</accession>
<organism evidence="1 2">
    <name type="scientific">Avena sativa</name>
    <name type="common">Oat</name>
    <dbReference type="NCBI Taxonomy" id="4498"/>
    <lineage>
        <taxon>Eukaryota</taxon>
        <taxon>Viridiplantae</taxon>
        <taxon>Streptophyta</taxon>
        <taxon>Embryophyta</taxon>
        <taxon>Tracheophyta</taxon>
        <taxon>Spermatophyta</taxon>
        <taxon>Magnoliopsida</taxon>
        <taxon>Liliopsida</taxon>
        <taxon>Poales</taxon>
        <taxon>Poaceae</taxon>
        <taxon>BOP clade</taxon>
        <taxon>Pooideae</taxon>
        <taxon>Poodae</taxon>
        <taxon>Poeae</taxon>
        <taxon>Poeae Chloroplast Group 1 (Aveneae type)</taxon>
        <taxon>Aveninae</taxon>
        <taxon>Avena</taxon>
    </lineage>
</organism>
<protein>
    <submittedName>
        <fullName evidence="1">Uncharacterized protein</fullName>
    </submittedName>
</protein>
<evidence type="ECO:0000313" key="1">
    <source>
        <dbReference type="EnsemblPlants" id="AVESA.00010b.r2.6CG1110500.1.CDS"/>
    </source>
</evidence>
<dbReference type="EnsemblPlants" id="AVESA.00010b.r2.6CG1110500.1">
    <property type="protein sequence ID" value="AVESA.00010b.r2.6CG1110500.1.CDS"/>
    <property type="gene ID" value="AVESA.00010b.r2.6CG1110500"/>
</dbReference>
<name>A0ACD5Z7Y7_AVESA</name>
<reference evidence="1" key="2">
    <citation type="submission" date="2025-09" db="UniProtKB">
        <authorList>
            <consortium name="EnsemblPlants"/>
        </authorList>
    </citation>
    <scope>IDENTIFICATION</scope>
</reference>
<proteinExistence type="predicted"/>
<keyword evidence="2" id="KW-1185">Reference proteome</keyword>
<reference evidence="1" key="1">
    <citation type="submission" date="2021-05" db="EMBL/GenBank/DDBJ databases">
        <authorList>
            <person name="Scholz U."/>
            <person name="Mascher M."/>
            <person name="Fiebig A."/>
        </authorList>
    </citation>
    <scope>NUCLEOTIDE SEQUENCE [LARGE SCALE GENOMIC DNA]</scope>
</reference>
<evidence type="ECO:0000313" key="2">
    <source>
        <dbReference type="Proteomes" id="UP001732700"/>
    </source>
</evidence>